<name>A0A852WRA4_9MICO</name>
<dbReference type="CDD" id="cd00761">
    <property type="entry name" value="Glyco_tranf_GTA_type"/>
    <property type="match status" value="1"/>
</dbReference>
<feature type="domain" description="Glycosyltransferase 2-like" evidence="1">
    <location>
        <begin position="5"/>
        <end position="119"/>
    </location>
</feature>
<reference evidence="2 3" key="1">
    <citation type="submission" date="2020-07" db="EMBL/GenBank/DDBJ databases">
        <title>Sequencing the genomes of 1000 actinobacteria strains.</title>
        <authorList>
            <person name="Klenk H.-P."/>
        </authorList>
    </citation>
    <scope>NUCLEOTIDE SEQUENCE [LARGE SCALE GENOMIC DNA]</scope>
    <source>
        <strain evidence="2 3">DSM 8598</strain>
    </source>
</reference>
<dbReference type="SUPFAM" id="SSF53448">
    <property type="entry name" value="Nucleotide-diphospho-sugar transferases"/>
    <property type="match status" value="1"/>
</dbReference>
<sequence length="633" mass="69104">MLKVSVVVATYSSGPGLDKLVASLDGQTMPADEFEVIFVDDGSPDGTVERLQRIAATRPNVRVERIENSGWASRPRNVGTDLAVGEYVLYMDHDDELYPDALRGAFEFARRAGADVLNGKEARTHDPGWALDTYRDDREQDLGRDDAHPLIPMNPHKLYRAEFLREHGIRFPEGRRVFWEDAFFNIEVAAHATTISTLTSVPFYHWVQTDGSGSTTFKRSDPAWWDYLERVLESADQHLGRDSLQARQLRLHQYRSRILSSFVPAHGKRPAEERALVEERARALQTRFMDEADDAALDAGALATARALRSGDPELLAKISTTAGTDRFGAAELISLRWDDGALVLAATSSSVQRLPGGGTFRVDGERVLAAPVEAIGPLGSADEFDVSDELAATSAAFAVRGRRSRLAWLVPSETSHRTVSPLADGLEARFSLRADGRLDVASAAAGAPLDDQVWDVFLRVNRAGRVQQPRVRTTSPAVAALLDGRPAVAYANRDGNLSIDLGGHVTSLFDGSAPGPVISAERHEGGMRVTLELPDVAVSGTGTGDGWVELAYRRDGVRSKLVGGLRRVLRREHPATRFPVRYASAENGARATIELPPEAGRYRWLPSSRSPELAPWNLIVGDGTARLASDRG</sequence>
<proteinExistence type="predicted"/>
<comment type="caution">
    <text evidence="2">The sequence shown here is derived from an EMBL/GenBank/DDBJ whole genome shotgun (WGS) entry which is preliminary data.</text>
</comment>
<evidence type="ECO:0000259" key="1">
    <source>
        <dbReference type="Pfam" id="PF00535"/>
    </source>
</evidence>
<organism evidence="2 3">
    <name type="scientific">Agromyces hippuratus</name>
    <dbReference type="NCBI Taxonomy" id="286438"/>
    <lineage>
        <taxon>Bacteria</taxon>
        <taxon>Bacillati</taxon>
        <taxon>Actinomycetota</taxon>
        <taxon>Actinomycetes</taxon>
        <taxon>Micrococcales</taxon>
        <taxon>Microbacteriaceae</taxon>
        <taxon>Agromyces</taxon>
    </lineage>
</organism>
<dbReference type="RefSeq" id="WP_179550618.1">
    <property type="nucleotide sequence ID" value="NZ_JACCFI010000001.1"/>
</dbReference>
<dbReference type="InterPro" id="IPR029044">
    <property type="entry name" value="Nucleotide-diphossugar_trans"/>
</dbReference>
<dbReference type="Proteomes" id="UP000549066">
    <property type="component" value="Unassembled WGS sequence"/>
</dbReference>
<dbReference type="Pfam" id="PF00535">
    <property type="entry name" value="Glycos_transf_2"/>
    <property type="match status" value="1"/>
</dbReference>
<accession>A0A852WRA4</accession>
<dbReference type="InterPro" id="IPR001173">
    <property type="entry name" value="Glyco_trans_2-like"/>
</dbReference>
<dbReference type="PANTHER" id="PTHR22916">
    <property type="entry name" value="GLYCOSYLTRANSFERASE"/>
    <property type="match status" value="1"/>
</dbReference>
<evidence type="ECO:0000313" key="2">
    <source>
        <dbReference type="EMBL" id="NYG20509.1"/>
    </source>
</evidence>
<protein>
    <recommendedName>
        <fullName evidence="1">Glycosyltransferase 2-like domain-containing protein</fullName>
    </recommendedName>
</protein>
<evidence type="ECO:0000313" key="3">
    <source>
        <dbReference type="Proteomes" id="UP000549066"/>
    </source>
</evidence>
<dbReference type="AlphaFoldDB" id="A0A852WRA4"/>
<dbReference type="PANTHER" id="PTHR22916:SF3">
    <property type="entry name" value="UDP-GLCNAC:BETAGAL BETA-1,3-N-ACETYLGLUCOSAMINYLTRANSFERASE-LIKE PROTEIN 1"/>
    <property type="match status" value="1"/>
</dbReference>
<dbReference type="EMBL" id="JACCFI010000001">
    <property type="protein sequence ID" value="NYG20509.1"/>
    <property type="molecule type" value="Genomic_DNA"/>
</dbReference>
<dbReference type="Gene3D" id="3.90.550.10">
    <property type="entry name" value="Spore Coat Polysaccharide Biosynthesis Protein SpsA, Chain A"/>
    <property type="match status" value="1"/>
</dbReference>
<keyword evidence="3" id="KW-1185">Reference proteome</keyword>
<gene>
    <name evidence="2" type="ORF">BJY17_001256</name>
</gene>
<dbReference type="GO" id="GO:0016758">
    <property type="term" value="F:hexosyltransferase activity"/>
    <property type="evidence" value="ECO:0007669"/>
    <property type="project" value="UniProtKB-ARBA"/>
</dbReference>